<evidence type="ECO:0000256" key="7">
    <source>
        <dbReference type="ARBA" id="ARBA00035192"/>
    </source>
</evidence>
<comment type="subcellular location">
    <subcellularLocation>
        <location evidence="1">Mitochondrion</location>
    </subcellularLocation>
</comment>
<evidence type="ECO:0000256" key="2">
    <source>
        <dbReference type="ARBA" id="ARBA00009360"/>
    </source>
</evidence>
<comment type="caution">
    <text evidence="8">The sequence shown here is derived from an EMBL/GenBank/DDBJ whole genome shotgun (WGS) entry which is preliminary data.</text>
</comment>
<keyword evidence="6" id="KW-0687">Ribonucleoprotein</keyword>
<dbReference type="InterPro" id="IPR042831">
    <property type="entry name" value="Ribosomal_mL40_fung"/>
</dbReference>
<comment type="similarity">
    <text evidence="2">Belongs to the mitochondrion-specific ribosomal protein mL40 family.</text>
</comment>
<dbReference type="Pfam" id="PF09812">
    <property type="entry name" value="MRP-L28"/>
    <property type="match status" value="1"/>
</dbReference>
<keyword evidence="4 8" id="KW-0689">Ribosomal protein</keyword>
<dbReference type="GO" id="GO:0005739">
    <property type="term" value="C:mitochondrion"/>
    <property type="evidence" value="ECO:0007669"/>
    <property type="project" value="UniProtKB-SubCell"/>
</dbReference>
<evidence type="ECO:0000313" key="9">
    <source>
        <dbReference type="Proteomes" id="UP001211907"/>
    </source>
</evidence>
<dbReference type="GO" id="GO:1990904">
    <property type="term" value="C:ribonucleoprotein complex"/>
    <property type="evidence" value="ECO:0007669"/>
    <property type="project" value="UniProtKB-KW"/>
</dbReference>
<evidence type="ECO:0000313" key="8">
    <source>
        <dbReference type="EMBL" id="KAJ3109987.1"/>
    </source>
</evidence>
<reference evidence="8" key="1">
    <citation type="submission" date="2020-05" db="EMBL/GenBank/DDBJ databases">
        <title>Phylogenomic resolution of chytrid fungi.</title>
        <authorList>
            <person name="Stajich J.E."/>
            <person name="Amses K."/>
            <person name="Simmons R."/>
            <person name="Seto K."/>
            <person name="Myers J."/>
            <person name="Bonds A."/>
            <person name="Quandt C.A."/>
            <person name="Barry K."/>
            <person name="Liu P."/>
            <person name="Grigoriev I."/>
            <person name="Longcore J.E."/>
            <person name="James T.Y."/>
        </authorList>
    </citation>
    <scope>NUCLEOTIDE SEQUENCE</scope>
    <source>
        <strain evidence="8">JEL0513</strain>
    </source>
</reference>
<keyword evidence="5" id="KW-0496">Mitochondrion</keyword>
<dbReference type="PANTHER" id="PTHR39150">
    <property type="entry name" value="54S RIBOSOMAL PROTEIN L28, MITOCHONDRIAL"/>
    <property type="match status" value="1"/>
</dbReference>
<dbReference type="PANTHER" id="PTHR39150:SF1">
    <property type="entry name" value="LARGE RIBOSOMAL SUBUNIT PROTEIN ML40"/>
    <property type="match status" value="1"/>
</dbReference>
<evidence type="ECO:0000256" key="5">
    <source>
        <dbReference type="ARBA" id="ARBA00023128"/>
    </source>
</evidence>
<keyword evidence="3" id="KW-0809">Transit peptide</keyword>
<evidence type="ECO:0000256" key="4">
    <source>
        <dbReference type="ARBA" id="ARBA00022980"/>
    </source>
</evidence>
<sequence>MFTEQLFLRRFATKVVAAGARRKPAQGVTDKRMQIVRDILYPAAPPQVPTPPALKVSFQSLAQREVIERMWCRLKTIEAIEIEERLQRKYLRVRLAMEDLEKNHKELFEGTGQVTLSAIDEGAMFPRRLRIPTETPPTNGWEYEKK</sequence>
<dbReference type="Proteomes" id="UP001211907">
    <property type="component" value="Unassembled WGS sequence"/>
</dbReference>
<organism evidence="8 9">
    <name type="scientific">Physocladia obscura</name>
    <dbReference type="NCBI Taxonomy" id="109957"/>
    <lineage>
        <taxon>Eukaryota</taxon>
        <taxon>Fungi</taxon>
        <taxon>Fungi incertae sedis</taxon>
        <taxon>Chytridiomycota</taxon>
        <taxon>Chytridiomycota incertae sedis</taxon>
        <taxon>Chytridiomycetes</taxon>
        <taxon>Chytridiales</taxon>
        <taxon>Chytriomycetaceae</taxon>
        <taxon>Physocladia</taxon>
    </lineage>
</organism>
<dbReference type="GO" id="GO:0003735">
    <property type="term" value="F:structural constituent of ribosome"/>
    <property type="evidence" value="ECO:0007669"/>
    <property type="project" value="InterPro"/>
</dbReference>
<evidence type="ECO:0000256" key="6">
    <source>
        <dbReference type="ARBA" id="ARBA00023274"/>
    </source>
</evidence>
<dbReference type="GO" id="GO:0005840">
    <property type="term" value="C:ribosome"/>
    <property type="evidence" value="ECO:0007669"/>
    <property type="project" value="UniProtKB-KW"/>
</dbReference>
<keyword evidence="9" id="KW-1185">Reference proteome</keyword>
<name>A0AAD5SUQ7_9FUNG</name>
<dbReference type="Gene3D" id="6.10.250.3440">
    <property type="match status" value="1"/>
</dbReference>
<dbReference type="AlphaFoldDB" id="A0AAD5SUQ7"/>
<protein>
    <recommendedName>
        <fullName evidence="7">Large ribosomal subunit protein mL40</fullName>
    </recommendedName>
</protein>
<dbReference type="EMBL" id="JADGJH010001781">
    <property type="protein sequence ID" value="KAJ3109987.1"/>
    <property type="molecule type" value="Genomic_DNA"/>
</dbReference>
<gene>
    <name evidence="8" type="primary">MRPL28</name>
    <name evidence="8" type="ORF">HK100_003195</name>
</gene>
<accession>A0AAD5SUQ7</accession>
<dbReference type="InterPro" id="IPR019192">
    <property type="entry name" value="Ribosomal_mL40"/>
</dbReference>
<dbReference type="GO" id="GO:0032543">
    <property type="term" value="P:mitochondrial translation"/>
    <property type="evidence" value="ECO:0007669"/>
    <property type="project" value="InterPro"/>
</dbReference>
<proteinExistence type="inferred from homology"/>
<evidence type="ECO:0000256" key="3">
    <source>
        <dbReference type="ARBA" id="ARBA00022946"/>
    </source>
</evidence>
<evidence type="ECO:0000256" key="1">
    <source>
        <dbReference type="ARBA" id="ARBA00004173"/>
    </source>
</evidence>